<dbReference type="Proteomes" id="UP001228581">
    <property type="component" value="Unassembled WGS sequence"/>
</dbReference>
<reference evidence="2 3" key="1">
    <citation type="submission" date="2023-05" db="EMBL/GenBank/DDBJ databases">
        <authorList>
            <person name="Zhang X."/>
        </authorList>
    </citation>
    <scope>NUCLEOTIDE SEQUENCE [LARGE SCALE GENOMIC DNA]</scope>
    <source>
        <strain evidence="2 3">DM2B3-1</strain>
    </source>
</reference>
<accession>A0ABT7CLF5</accession>
<dbReference type="Pfam" id="PF03572">
    <property type="entry name" value="Peptidase_S41"/>
    <property type="match status" value="1"/>
</dbReference>
<evidence type="ECO:0000313" key="3">
    <source>
        <dbReference type="Proteomes" id="UP001228581"/>
    </source>
</evidence>
<dbReference type="InterPro" id="IPR005151">
    <property type="entry name" value="Tail-specific_protease"/>
</dbReference>
<sequence>MFFFCFFEVLTSLASPQTGIISPHLPERSYFKDSLTKQEAKLDLKILKTALLQAHPGLNLYQSIQDFESQTTQLEHSLPDKISLTSFLEALSRLVASIRCGHTSIGISENQMQSINQTETFFPFPIKIIEGRAWIDLAFKIDGKNLLGAEIVSINGRSVASLLTRLASLVTTDGNNKTLPDTYLEDHFYLYYLLFVEKSRQFDLILGEQVQEEHIDSSGRFFRQSDSAHMQSTSRTLYSDSIFFTEPVHIRGTKLTHCRIASVSKQTVIENYKNRVSLSLFYRQTGDKKVANINHTSPSNHHTNQTCLNLLKDKKTAILTITSFDNEELRKQNIRLKQFLKDSFDKLASNNISSLVLDIRQNTGGDEGNEDLLLSYLVDKPYRKYQSVSINPPDYSFLEYTYLANGRKARKFRKSLQNEFSLDSNHVYTRKDGFFKPTKLHKPTFKGNVYVLIGGRVFSGASEFITLLDQNRQTVFIGQESGGNYYGNTSGEYISVHLPNSDFELTIPLCLYRLSVTQTAIGQDANTFSNSSNTKNLPRDHGLVPDYQIYQTLSDLKSGRDTLIDYTLQLISKKR</sequence>
<dbReference type="SUPFAM" id="SSF52096">
    <property type="entry name" value="ClpP/crotonase"/>
    <property type="match status" value="1"/>
</dbReference>
<evidence type="ECO:0000259" key="1">
    <source>
        <dbReference type="Pfam" id="PF03572"/>
    </source>
</evidence>
<dbReference type="InterPro" id="IPR029045">
    <property type="entry name" value="ClpP/crotonase-like_dom_sf"/>
</dbReference>
<dbReference type="PANTHER" id="PTHR32060:SF30">
    <property type="entry name" value="CARBOXY-TERMINAL PROCESSING PROTEASE CTPA"/>
    <property type="match status" value="1"/>
</dbReference>
<keyword evidence="3" id="KW-1185">Reference proteome</keyword>
<name>A0ABT7CLF5_9BACT</name>
<dbReference type="Gene3D" id="3.90.226.10">
    <property type="entry name" value="2-enoyl-CoA Hydratase, Chain A, domain 1"/>
    <property type="match status" value="1"/>
</dbReference>
<dbReference type="RefSeq" id="WP_313997833.1">
    <property type="nucleotide sequence ID" value="NZ_JASJOT010000010.1"/>
</dbReference>
<dbReference type="EMBL" id="JASJOT010000010">
    <property type="protein sequence ID" value="MDJ1494567.1"/>
    <property type="molecule type" value="Genomic_DNA"/>
</dbReference>
<dbReference type="PANTHER" id="PTHR32060">
    <property type="entry name" value="TAIL-SPECIFIC PROTEASE"/>
    <property type="match status" value="1"/>
</dbReference>
<proteinExistence type="predicted"/>
<protein>
    <submittedName>
        <fullName evidence="2">S41 family peptidase</fullName>
    </submittedName>
</protein>
<evidence type="ECO:0000313" key="2">
    <source>
        <dbReference type="EMBL" id="MDJ1494567.1"/>
    </source>
</evidence>
<organism evidence="2 3">
    <name type="scientific">Xanthocytophaga flava</name>
    <dbReference type="NCBI Taxonomy" id="3048013"/>
    <lineage>
        <taxon>Bacteria</taxon>
        <taxon>Pseudomonadati</taxon>
        <taxon>Bacteroidota</taxon>
        <taxon>Cytophagia</taxon>
        <taxon>Cytophagales</taxon>
        <taxon>Rhodocytophagaceae</taxon>
        <taxon>Xanthocytophaga</taxon>
    </lineage>
</organism>
<gene>
    <name evidence="2" type="ORF">QNI19_16600</name>
</gene>
<feature type="domain" description="Tail specific protease" evidence="1">
    <location>
        <begin position="315"/>
        <end position="489"/>
    </location>
</feature>
<comment type="caution">
    <text evidence="2">The sequence shown here is derived from an EMBL/GenBank/DDBJ whole genome shotgun (WGS) entry which is preliminary data.</text>
</comment>